<dbReference type="EC" id="3.1.3.3" evidence="4"/>
<evidence type="ECO:0000256" key="13">
    <source>
        <dbReference type="PIRSR" id="PIRSR604469-1"/>
    </source>
</evidence>
<dbReference type="KEGG" id="rla:Rhola_00008020"/>
<evidence type="ECO:0000256" key="4">
    <source>
        <dbReference type="ARBA" id="ARBA00012640"/>
    </source>
</evidence>
<feature type="active site" description="Proton donor" evidence="13">
    <location>
        <position position="11"/>
    </location>
</feature>
<dbReference type="STRING" id="529884.Rhola_00008020"/>
<dbReference type="GO" id="GO:0000287">
    <property type="term" value="F:magnesium ion binding"/>
    <property type="evidence" value="ECO:0007669"/>
    <property type="project" value="TreeGrafter"/>
</dbReference>
<evidence type="ECO:0000256" key="12">
    <source>
        <dbReference type="ARBA" id="ARBA00048523"/>
    </source>
</evidence>
<evidence type="ECO:0000256" key="10">
    <source>
        <dbReference type="ARBA" id="ARBA00031693"/>
    </source>
</evidence>
<comment type="similarity">
    <text evidence="3">Belongs to the HAD-like hydrolase superfamily. SerB family.</text>
</comment>
<evidence type="ECO:0000256" key="1">
    <source>
        <dbReference type="ARBA" id="ARBA00001946"/>
    </source>
</evidence>
<comment type="cofactor">
    <cofactor evidence="1">
        <name>Mg(2+)</name>
        <dbReference type="ChEBI" id="CHEBI:18420"/>
    </cofactor>
</comment>
<dbReference type="GO" id="GO:0005737">
    <property type="term" value="C:cytoplasm"/>
    <property type="evidence" value="ECO:0007669"/>
    <property type="project" value="TreeGrafter"/>
</dbReference>
<organism evidence="14 15">
    <name type="scientific">Rhodoluna lacicola</name>
    <dbReference type="NCBI Taxonomy" id="529884"/>
    <lineage>
        <taxon>Bacteria</taxon>
        <taxon>Bacillati</taxon>
        <taxon>Actinomycetota</taxon>
        <taxon>Actinomycetes</taxon>
        <taxon>Micrococcales</taxon>
        <taxon>Microbacteriaceae</taxon>
        <taxon>Luna cluster</taxon>
        <taxon>Luna-1 subcluster</taxon>
        <taxon>Rhodoluna</taxon>
    </lineage>
</organism>
<dbReference type="InterPro" id="IPR036412">
    <property type="entry name" value="HAD-like_sf"/>
</dbReference>
<evidence type="ECO:0000256" key="3">
    <source>
        <dbReference type="ARBA" id="ARBA00009184"/>
    </source>
</evidence>
<evidence type="ECO:0000313" key="14">
    <source>
        <dbReference type="EMBL" id="AIC47605.1"/>
    </source>
</evidence>
<evidence type="ECO:0000256" key="2">
    <source>
        <dbReference type="ARBA" id="ARBA00005135"/>
    </source>
</evidence>
<keyword evidence="9" id="KW-0718">Serine biosynthesis</keyword>
<dbReference type="Pfam" id="PF12710">
    <property type="entry name" value="HAD"/>
    <property type="match status" value="1"/>
</dbReference>
<dbReference type="Proteomes" id="UP000067708">
    <property type="component" value="Chromosome"/>
</dbReference>
<keyword evidence="6" id="KW-0479">Metal-binding</keyword>
<evidence type="ECO:0000256" key="11">
    <source>
        <dbReference type="ARBA" id="ARBA00048138"/>
    </source>
</evidence>
<dbReference type="SFLD" id="SFLDG01136">
    <property type="entry name" value="C1.6:_Phosphoserine_Phosphatas"/>
    <property type="match status" value="1"/>
</dbReference>
<dbReference type="Gene3D" id="3.40.50.1000">
    <property type="entry name" value="HAD superfamily/HAD-like"/>
    <property type="match status" value="1"/>
</dbReference>
<keyword evidence="8" id="KW-0460">Magnesium</keyword>
<dbReference type="InterPro" id="IPR004469">
    <property type="entry name" value="PSP"/>
</dbReference>
<evidence type="ECO:0000256" key="7">
    <source>
        <dbReference type="ARBA" id="ARBA00022801"/>
    </source>
</evidence>
<keyword evidence="5" id="KW-0028">Amino-acid biosynthesis</keyword>
<proteinExistence type="inferred from homology"/>
<dbReference type="eggNOG" id="COG0560">
    <property type="taxonomic scope" value="Bacteria"/>
</dbReference>
<feature type="active site" description="Nucleophile" evidence="13">
    <location>
        <position position="9"/>
    </location>
</feature>
<evidence type="ECO:0000256" key="6">
    <source>
        <dbReference type="ARBA" id="ARBA00022723"/>
    </source>
</evidence>
<keyword evidence="15" id="KW-1185">Reference proteome</keyword>
<evidence type="ECO:0000256" key="9">
    <source>
        <dbReference type="ARBA" id="ARBA00023299"/>
    </source>
</evidence>
<comment type="catalytic activity">
    <reaction evidence="11">
        <text>O-phospho-L-serine + H2O = L-serine + phosphate</text>
        <dbReference type="Rhea" id="RHEA:21208"/>
        <dbReference type="ChEBI" id="CHEBI:15377"/>
        <dbReference type="ChEBI" id="CHEBI:33384"/>
        <dbReference type="ChEBI" id="CHEBI:43474"/>
        <dbReference type="ChEBI" id="CHEBI:57524"/>
        <dbReference type="EC" id="3.1.3.3"/>
    </reaction>
</comment>
<sequence>MTKYLVVFDVDSTLIEDEVIELLAEVAGKREEVAAVTERAMAGELDFAQSLIERVATLAGLPESVFADVQSRIRITTGAEETIAAIQAAGGKVGAVSGGFIQLLTPLAAELNLDFARANELEVVDGKLTGKVIGMIIDRSAKAEALREWSIASGLTNTVAVGDGANDLEMMALADLGVAFNAKPIVREKADVVIEGKDLRKLLELLTF</sequence>
<dbReference type="SFLD" id="SFLDF00029">
    <property type="entry name" value="phosphoserine_phosphatase"/>
    <property type="match status" value="1"/>
</dbReference>
<dbReference type="GO" id="GO:0036424">
    <property type="term" value="F:L-phosphoserine phosphatase activity"/>
    <property type="evidence" value="ECO:0007669"/>
    <property type="project" value="InterPro"/>
</dbReference>
<dbReference type="SFLD" id="SFLDS00003">
    <property type="entry name" value="Haloacid_Dehalogenase"/>
    <property type="match status" value="1"/>
</dbReference>
<name>A0A060JFV5_9MICO</name>
<dbReference type="PANTHER" id="PTHR43344:SF2">
    <property type="entry name" value="PHOSPHOSERINE PHOSPHATASE"/>
    <property type="match status" value="1"/>
</dbReference>
<evidence type="ECO:0000256" key="5">
    <source>
        <dbReference type="ARBA" id="ARBA00022605"/>
    </source>
</evidence>
<accession>A0A060JFV5</accession>
<gene>
    <name evidence="14" type="ORF">Rhola_00008020</name>
</gene>
<reference evidence="14 15" key="1">
    <citation type="journal article" date="2014" name="Int. J. Syst. Evol. Microbiol.">
        <title>Rhodoluna lacicola gen. nov., sp. nov., a planktonic freshwater bacterium with stream-lined genome.</title>
        <authorList>
            <person name="Hahn M."/>
            <person name="Schmidt J."/>
            <person name="Taipale S.J."/>
            <person name="Doolittle W.F."/>
            <person name="Koll U."/>
        </authorList>
    </citation>
    <scope>NUCLEOTIDE SEQUENCE [LARGE SCALE GENOMIC DNA]</scope>
    <source>
        <strain evidence="14 15">MWH-Ta8</strain>
    </source>
</reference>
<dbReference type="AlphaFoldDB" id="A0A060JFV5"/>
<dbReference type="UniPathway" id="UPA00135">
    <property type="reaction ID" value="UER00198"/>
</dbReference>
<dbReference type="PANTHER" id="PTHR43344">
    <property type="entry name" value="PHOSPHOSERINE PHOSPHATASE"/>
    <property type="match status" value="1"/>
</dbReference>
<dbReference type="GO" id="GO:0006564">
    <property type="term" value="P:L-serine biosynthetic process"/>
    <property type="evidence" value="ECO:0007669"/>
    <property type="project" value="UniProtKB-KW"/>
</dbReference>
<dbReference type="HOGENOM" id="CLU_036368_4_3_11"/>
<evidence type="ECO:0000256" key="8">
    <source>
        <dbReference type="ARBA" id="ARBA00022842"/>
    </source>
</evidence>
<dbReference type="EMBL" id="CP007490">
    <property type="protein sequence ID" value="AIC47605.1"/>
    <property type="molecule type" value="Genomic_DNA"/>
</dbReference>
<dbReference type="InterPro" id="IPR023214">
    <property type="entry name" value="HAD_sf"/>
</dbReference>
<comment type="catalytic activity">
    <reaction evidence="12">
        <text>O-phospho-D-serine + H2O = D-serine + phosphate</text>
        <dbReference type="Rhea" id="RHEA:24873"/>
        <dbReference type="ChEBI" id="CHEBI:15377"/>
        <dbReference type="ChEBI" id="CHEBI:35247"/>
        <dbReference type="ChEBI" id="CHEBI:43474"/>
        <dbReference type="ChEBI" id="CHEBI:58680"/>
        <dbReference type="EC" id="3.1.3.3"/>
    </reaction>
</comment>
<dbReference type="RefSeq" id="WP_038502499.1">
    <property type="nucleotide sequence ID" value="NZ_CP007490.1"/>
</dbReference>
<keyword evidence="7 14" id="KW-0378">Hydrolase</keyword>
<protein>
    <recommendedName>
        <fullName evidence="4">phosphoserine phosphatase</fullName>
        <ecNumber evidence="4">3.1.3.3</ecNumber>
    </recommendedName>
    <alternativeName>
        <fullName evidence="10">O-phosphoserine phosphohydrolase</fullName>
    </alternativeName>
</protein>
<evidence type="ECO:0000313" key="15">
    <source>
        <dbReference type="Proteomes" id="UP000067708"/>
    </source>
</evidence>
<dbReference type="InterPro" id="IPR050582">
    <property type="entry name" value="HAD-like_SerB"/>
</dbReference>
<dbReference type="SFLD" id="SFLDG01137">
    <property type="entry name" value="C1.6.1:_Phosphoserine_Phosphat"/>
    <property type="match status" value="1"/>
</dbReference>
<dbReference type="SUPFAM" id="SSF56784">
    <property type="entry name" value="HAD-like"/>
    <property type="match status" value="1"/>
</dbReference>
<dbReference type="PATRIC" id="fig|529884.3.peg.765"/>
<dbReference type="NCBIfam" id="TIGR01488">
    <property type="entry name" value="HAD-SF-IB"/>
    <property type="match status" value="1"/>
</dbReference>
<dbReference type="OrthoDB" id="9792539at2"/>
<dbReference type="NCBIfam" id="TIGR00338">
    <property type="entry name" value="serB"/>
    <property type="match status" value="1"/>
</dbReference>
<comment type="pathway">
    <text evidence="2">Amino-acid biosynthesis; L-serine biosynthesis; L-serine from 3-phospho-D-glycerate: step 3/3.</text>
</comment>